<keyword evidence="5 7" id="KW-1133">Transmembrane helix</keyword>
<dbReference type="AlphaFoldDB" id="A0A7Y8EH05"/>
<dbReference type="InterPro" id="IPR036259">
    <property type="entry name" value="MFS_trans_sf"/>
</dbReference>
<dbReference type="EMBL" id="JACARG010000030">
    <property type="protein sequence ID" value="NWE14469.1"/>
    <property type="molecule type" value="Genomic_DNA"/>
</dbReference>
<feature type="transmembrane region" description="Helical" evidence="7">
    <location>
        <begin position="88"/>
        <end position="111"/>
    </location>
</feature>
<keyword evidence="2" id="KW-0813">Transport</keyword>
<evidence type="ECO:0000259" key="8">
    <source>
        <dbReference type="PROSITE" id="PS50850"/>
    </source>
</evidence>
<dbReference type="InterPro" id="IPR011701">
    <property type="entry name" value="MFS"/>
</dbReference>
<feature type="transmembrane region" description="Helical" evidence="7">
    <location>
        <begin position="367"/>
        <end position="391"/>
    </location>
</feature>
<feature type="transmembrane region" description="Helical" evidence="7">
    <location>
        <begin position="312"/>
        <end position="330"/>
    </location>
</feature>
<dbReference type="PANTHER" id="PTHR42718:SF46">
    <property type="entry name" value="BLR6921 PROTEIN"/>
    <property type="match status" value="1"/>
</dbReference>
<dbReference type="RefSeq" id="WP_177078368.1">
    <property type="nucleotide sequence ID" value="NZ_JACARG010000030.1"/>
</dbReference>
<feature type="transmembrane region" description="Helical" evidence="7">
    <location>
        <begin position="412"/>
        <end position="430"/>
    </location>
</feature>
<protein>
    <submittedName>
        <fullName evidence="9">MFS transporter</fullName>
    </submittedName>
</protein>
<organism evidence="9 10">
    <name type="scientific">Pseudomonas yamanorum</name>
    <dbReference type="NCBI Taxonomy" id="515393"/>
    <lineage>
        <taxon>Bacteria</taxon>
        <taxon>Pseudomonadati</taxon>
        <taxon>Pseudomonadota</taxon>
        <taxon>Gammaproteobacteria</taxon>
        <taxon>Pseudomonadales</taxon>
        <taxon>Pseudomonadaceae</taxon>
        <taxon>Pseudomonas</taxon>
    </lineage>
</organism>
<evidence type="ECO:0000256" key="7">
    <source>
        <dbReference type="SAM" id="Phobius"/>
    </source>
</evidence>
<proteinExistence type="predicted"/>
<feature type="transmembrane region" description="Helical" evidence="7">
    <location>
        <begin position="56"/>
        <end position="76"/>
    </location>
</feature>
<dbReference type="Gene3D" id="1.20.1250.20">
    <property type="entry name" value="MFS general substrate transporter like domains"/>
    <property type="match status" value="1"/>
</dbReference>
<evidence type="ECO:0000256" key="1">
    <source>
        <dbReference type="ARBA" id="ARBA00004651"/>
    </source>
</evidence>
<evidence type="ECO:0000313" key="10">
    <source>
        <dbReference type="Proteomes" id="UP000531950"/>
    </source>
</evidence>
<accession>A0A7Y8EH05</accession>
<gene>
    <name evidence="9" type="ORF">HX822_16135</name>
</gene>
<evidence type="ECO:0000256" key="3">
    <source>
        <dbReference type="ARBA" id="ARBA00022475"/>
    </source>
</evidence>
<sequence>MNKALDLSHPLGEVGTGHARRVPMIIGCALFMELIDATAVLTALPQMAQDFGEPSVRMNLVVSLYLLAVALFVPVSGWAADRFGPRRVFISAIVLFTLASVACACSGSLLQLSLARLAQGASGAMMVPVGQVILLRWSARENLLRAMSYLTVAALVGPLLGPPLGGLLVTVLSWHWIFLINLPIGVLGVILVLRYIPDYSGVPGQPLDVPGLLLSGVALGGLVFGFEVLGHGLLPRQWALLLIGGGLFSAWLYVRHARRTAHPLIDFSLLKIPTFAVSFWGGNLMRIGSASQPFLLVLLFQLCFGLNPLQAGLLSVAGGVGALLMKMLAVRIVSRFGFRRTLISNAVLTGATILACSLFEVSTPYWIVILVLFGSGIIRSLQFSTLGALTYADVPPEQSSRASSLSAMTIQLTLSLSVGIAAALLGLIMAVRGHATVEQGDIAWIMAGAGLLCALSGLVYRRLSPQAGSAIYAKRAEGTG</sequence>
<feature type="transmembrane region" description="Helical" evidence="7">
    <location>
        <begin position="149"/>
        <end position="168"/>
    </location>
</feature>
<dbReference type="Pfam" id="PF07690">
    <property type="entry name" value="MFS_1"/>
    <property type="match status" value="2"/>
</dbReference>
<keyword evidence="3" id="KW-1003">Cell membrane</keyword>
<feature type="transmembrane region" description="Helical" evidence="7">
    <location>
        <begin position="21"/>
        <end position="44"/>
    </location>
</feature>
<reference evidence="9 10" key="1">
    <citation type="submission" date="2020-04" db="EMBL/GenBank/DDBJ databases">
        <title>Molecular characterization of pseudomonads from Agaricus bisporus reveal novel blotch 2 pathogens in Western Europe.</title>
        <authorList>
            <person name="Taparia T."/>
            <person name="Krijger M."/>
            <person name="Haynes E."/>
            <person name="Elpinstone J.G."/>
            <person name="Noble R."/>
            <person name="Van Der Wolf J."/>
        </authorList>
    </citation>
    <scope>NUCLEOTIDE SEQUENCE [LARGE SCALE GENOMIC DNA]</scope>
    <source>
        <strain evidence="9 10">IPO3782</strain>
    </source>
</reference>
<dbReference type="PRINTS" id="PR01036">
    <property type="entry name" value="TCRTETB"/>
</dbReference>
<evidence type="ECO:0000256" key="4">
    <source>
        <dbReference type="ARBA" id="ARBA00022692"/>
    </source>
</evidence>
<evidence type="ECO:0000256" key="5">
    <source>
        <dbReference type="ARBA" id="ARBA00022989"/>
    </source>
</evidence>
<evidence type="ECO:0000313" key="9">
    <source>
        <dbReference type="EMBL" id="NWE14469.1"/>
    </source>
</evidence>
<keyword evidence="6 7" id="KW-0472">Membrane</keyword>
<dbReference type="PANTHER" id="PTHR42718">
    <property type="entry name" value="MAJOR FACILITATOR SUPERFAMILY MULTIDRUG TRANSPORTER MFSC"/>
    <property type="match status" value="1"/>
</dbReference>
<feature type="transmembrane region" description="Helical" evidence="7">
    <location>
        <begin position="174"/>
        <end position="195"/>
    </location>
</feature>
<name>A0A7Y8EH05_9PSED</name>
<feature type="domain" description="Major facilitator superfamily (MFS) profile" evidence="8">
    <location>
        <begin position="22"/>
        <end position="465"/>
    </location>
</feature>
<comment type="caution">
    <text evidence="9">The sequence shown here is derived from an EMBL/GenBank/DDBJ whole genome shotgun (WGS) entry which is preliminary data.</text>
</comment>
<feature type="transmembrane region" description="Helical" evidence="7">
    <location>
        <begin position="342"/>
        <end position="361"/>
    </location>
</feature>
<dbReference type="GO" id="GO:0022857">
    <property type="term" value="F:transmembrane transporter activity"/>
    <property type="evidence" value="ECO:0007669"/>
    <property type="project" value="InterPro"/>
</dbReference>
<dbReference type="Gene3D" id="1.20.1720.10">
    <property type="entry name" value="Multidrug resistance protein D"/>
    <property type="match status" value="1"/>
</dbReference>
<feature type="transmembrane region" description="Helical" evidence="7">
    <location>
        <begin position="442"/>
        <end position="460"/>
    </location>
</feature>
<keyword evidence="4 7" id="KW-0812">Transmembrane</keyword>
<dbReference type="Proteomes" id="UP000531950">
    <property type="component" value="Unassembled WGS sequence"/>
</dbReference>
<feature type="transmembrane region" description="Helical" evidence="7">
    <location>
        <begin position="117"/>
        <end position="137"/>
    </location>
</feature>
<evidence type="ECO:0000256" key="2">
    <source>
        <dbReference type="ARBA" id="ARBA00022448"/>
    </source>
</evidence>
<comment type="subcellular location">
    <subcellularLocation>
        <location evidence="1">Cell membrane</location>
        <topology evidence="1">Multi-pass membrane protein</topology>
    </subcellularLocation>
</comment>
<evidence type="ECO:0000256" key="6">
    <source>
        <dbReference type="ARBA" id="ARBA00023136"/>
    </source>
</evidence>
<feature type="transmembrane region" description="Helical" evidence="7">
    <location>
        <begin position="207"/>
        <end position="226"/>
    </location>
</feature>
<dbReference type="PROSITE" id="PS50850">
    <property type="entry name" value="MFS"/>
    <property type="match status" value="1"/>
</dbReference>
<dbReference type="GO" id="GO:0005886">
    <property type="term" value="C:plasma membrane"/>
    <property type="evidence" value="ECO:0007669"/>
    <property type="project" value="UniProtKB-SubCell"/>
</dbReference>
<dbReference type="SUPFAM" id="SSF103473">
    <property type="entry name" value="MFS general substrate transporter"/>
    <property type="match status" value="1"/>
</dbReference>
<feature type="transmembrane region" description="Helical" evidence="7">
    <location>
        <begin position="238"/>
        <end position="254"/>
    </location>
</feature>
<dbReference type="InterPro" id="IPR020846">
    <property type="entry name" value="MFS_dom"/>
</dbReference>